<evidence type="ECO:0000256" key="9">
    <source>
        <dbReference type="RuleBase" id="RU003945"/>
    </source>
</evidence>
<evidence type="ECO:0000256" key="10">
    <source>
        <dbReference type="SAM" id="Phobius"/>
    </source>
</evidence>
<evidence type="ECO:0000256" key="8">
    <source>
        <dbReference type="ARBA" id="ARBA00023136"/>
    </source>
</evidence>
<organism evidence="12 13">
    <name type="scientific">Candidula unifasciata</name>
    <dbReference type="NCBI Taxonomy" id="100452"/>
    <lineage>
        <taxon>Eukaryota</taxon>
        <taxon>Metazoa</taxon>
        <taxon>Spiralia</taxon>
        <taxon>Lophotrochozoa</taxon>
        <taxon>Mollusca</taxon>
        <taxon>Gastropoda</taxon>
        <taxon>Heterobranchia</taxon>
        <taxon>Euthyneura</taxon>
        <taxon>Panpulmonata</taxon>
        <taxon>Eupulmonata</taxon>
        <taxon>Stylommatophora</taxon>
        <taxon>Helicina</taxon>
        <taxon>Helicoidea</taxon>
        <taxon>Geomitridae</taxon>
        <taxon>Candidula</taxon>
    </lineage>
</organism>
<dbReference type="NCBIfam" id="TIGR03592">
    <property type="entry name" value="yidC_oxa1_cterm"/>
    <property type="match status" value="1"/>
</dbReference>
<keyword evidence="13" id="KW-1185">Reference proteome</keyword>
<evidence type="ECO:0000256" key="5">
    <source>
        <dbReference type="ARBA" id="ARBA00022946"/>
    </source>
</evidence>
<evidence type="ECO:0000256" key="6">
    <source>
        <dbReference type="ARBA" id="ARBA00022989"/>
    </source>
</evidence>
<dbReference type="InterPro" id="IPR001708">
    <property type="entry name" value="YidC/ALB3/OXA1/COX18"/>
</dbReference>
<dbReference type="InterPro" id="IPR028055">
    <property type="entry name" value="YidC/Oxa/ALB_C"/>
</dbReference>
<accession>A0A8S3ZID9</accession>
<feature type="transmembrane region" description="Helical" evidence="10">
    <location>
        <begin position="130"/>
        <end position="150"/>
    </location>
</feature>
<dbReference type="Pfam" id="PF02096">
    <property type="entry name" value="60KD_IMP"/>
    <property type="match status" value="1"/>
</dbReference>
<keyword evidence="4" id="KW-0999">Mitochondrion inner membrane</keyword>
<feature type="transmembrane region" description="Helical" evidence="10">
    <location>
        <begin position="292"/>
        <end position="311"/>
    </location>
</feature>
<keyword evidence="6 10" id="KW-1133">Transmembrane helix</keyword>
<evidence type="ECO:0000256" key="7">
    <source>
        <dbReference type="ARBA" id="ARBA00023128"/>
    </source>
</evidence>
<comment type="subcellular location">
    <subcellularLocation>
        <location evidence="9">Membrane</location>
        <topology evidence="9">Multi-pass membrane protein</topology>
    </subcellularLocation>
    <subcellularLocation>
        <location evidence="1">Mitochondrion inner membrane</location>
        <topology evidence="1">Multi-pass membrane protein</topology>
    </subcellularLocation>
</comment>
<gene>
    <name evidence="12" type="ORF">CUNI_LOCUS12239</name>
</gene>
<dbReference type="GO" id="GO:0032977">
    <property type="term" value="F:membrane insertase activity"/>
    <property type="evidence" value="ECO:0007669"/>
    <property type="project" value="InterPro"/>
</dbReference>
<comment type="similarity">
    <text evidence="2 9">Belongs to the OXA1/ALB3/YidC family.</text>
</comment>
<evidence type="ECO:0000313" key="13">
    <source>
        <dbReference type="Proteomes" id="UP000678393"/>
    </source>
</evidence>
<dbReference type="CDD" id="cd20069">
    <property type="entry name" value="5TM_Oxa1-like"/>
    <property type="match status" value="1"/>
</dbReference>
<evidence type="ECO:0000256" key="2">
    <source>
        <dbReference type="ARBA" id="ARBA00009877"/>
    </source>
</evidence>
<feature type="transmembrane region" description="Helical" evidence="10">
    <location>
        <begin position="252"/>
        <end position="271"/>
    </location>
</feature>
<protein>
    <recommendedName>
        <fullName evidence="11">Membrane insertase YidC/Oxa/ALB C-terminal domain-containing protein</fullName>
    </recommendedName>
</protein>
<evidence type="ECO:0000256" key="4">
    <source>
        <dbReference type="ARBA" id="ARBA00022792"/>
    </source>
</evidence>
<dbReference type="PANTHER" id="PTHR12428:SF66">
    <property type="entry name" value="MITOCHONDRIAL INNER MEMBRANE PROTEIN OXA1L"/>
    <property type="match status" value="1"/>
</dbReference>
<keyword evidence="3 9" id="KW-0812">Transmembrane</keyword>
<dbReference type="OrthoDB" id="2148490at2759"/>
<keyword evidence="5" id="KW-0809">Transit peptide</keyword>
<keyword evidence="7" id="KW-0496">Mitochondrion</keyword>
<evidence type="ECO:0000259" key="11">
    <source>
        <dbReference type="Pfam" id="PF02096"/>
    </source>
</evidence>
<reference evidence="12" key="1">
    <citation type="submission" date="2021-04" db="EMBL/GenBank/DDBJ databases">
        <authorList>
            <consortium name="Molecular Ecology Group"/>
        </authorList>
    </citation>
    <scope>NUCLEOTIDE SEQUENCE</scope>
</reference>
<dbReference type="GO" id="GO:0032979">
    <property type="term" value="P:protein insertion into mitochondrial inner membrane from matrix"/>
    <property type="evidence" value="ECO:0007669"/>
    <property type="project" value="TreeGrafter"/>
</dbReference>
<evidence type="ECO:0000256" key="1">
    <source>
        <dbReference type="ARBA" id="ARBA00004448"/>
    </source>
</evidence>
<evidence type="ECO:0000313" key="12">
    <source>
        <dbReference type="EMBL" id="CAG5126681.1"/>
    </source>
</evidence>
<name>A0A8S3ZID9_9EUPU</name>
<sequence>MYNFNDIFKCRSLLTFFSFYLQIPSSRSFCSQQSGYHARHMREHKHVFVNSTLYRHIRITSSATLVLESSGYIPPVPPLPDVSNSLSEMTGALNALGEPTLQSVGLGTFWPAGLVQQGLELLHAGLGLPWWGSIVVGTIIIRTCMFPLVVKSQKMSINLMNHMPTVQRLQQKFSDARQRGNMMEAVRYGSELADYMKRNNVKPFNQLLMPICQIPIFLSVFVGLRGMANLPVESMKTGGTLWFPDLTITEPFYGLPMLTAFTFWLTVEVGVDGISAQTQAHIMKWVLRAMPLIMWPFISNFPAAMLVYWFTSNSFSLLQVSFLKIPSVRQFFKIPEKTIHQIQPTEKKGFIEGFKDSYSNMKASQQVMERQRLDEKNFRKAAIGPVVKTYQYNPKAVTDPQKIVAKSTERGQQSNS</sequence>
<feature type="transmembrane region" description="Helical" evidence="10">
    <location>
        <begin position="207"/>
        <end position="232"/>
    </location>
</feature>
<dbReference type="EMBL" id="CAJHNH020002424">
    <property type="protein sequence ID" value="CAG5126681.1"/>
    <property type="molecule type" value="Genomic_DNA"/>
</dbReference>
<dbReference type="GO" id="GO:0005743">
    <property type="term" value="C:mitochondrial inner membrane"/>
    <property type="evidence" value="ECO:0007669"/>
    <property type="project" value="UniProtKB-SubCell"/>
</dbReference>
<feature type="domain" description="Membrane insertase YidC/Oxa/ALB C-terminal" evidence="11">
    <location>
        <begin position="130"/>
        <end position="323"/>
    </location>
</feature>
<proteinExistence type="inferred from homology"/>
<dbReference type="Proteomes" id="UP000678393">
    <property type="component" value="Unassembled WGS sequence"/>
</dbReference>
<dbReference type="AlphaFoldDB" id="A0A8S3ZID9"/>
<dbReference type="PANTHER" id="PTHR12428">
    <property type="entry name" value="OXA1"/>
    <property type="match status" value="1"/>
</dbReference>
<keyword evidence="8 10" id="KW-0472">Membrane</keyword>
<comment type="caution">
    <text evidence="12">The sequence shown here is derived from an EMBL/GenBank/DDBJ whole genome shotgun (WGS) entry which is preliminary data.</text>
</comment>
<evidence type="ECO:0000256" key="3">
    <source>
        <dbReference type="ARBA" id="ARBA00022692"/>
    </source>
</evidence>